<evidence type="ECO:0000256" key="1">
    <source>
        <dbReference type="ARBA" id="ARBA00022729"/>
    </source>
</evidence>
<feature type="region of interest" description="Disordered" evidence="2">
    <location>
        <begin position="186"/>
        <end position="219"/>
    </location>
</feature>
<feature type="compositionally biased region" description="Low complexity" evidence="2">
    <location>
        <begin position="186"/>
        <end position="218"/>
    </location>
</feature>
<reference evidence="5 6" key="1">
    <citation type="submission" date="2019-06" db="EMBL/GenBank/DDBJ databases">
        <authorList>
            <person name="Rodrigo-Torres L."/>
            <person name="Arahal R. D."/>
            <person name="Lucena T."/>
        </authorList>
    </citation>
    <scope>NUCLEOTIDE SEQUENCE [LARGE SCALE GENOMIC DNA]</scope>
    <source>
        <strain evidence="5 6">SB0023/3</strain>
    </source>
</reference>
<dbReference type="AlphaFoldDB" id="A0A509ECT9"/>
<feature type="chain" id="PRO_5021389715" description="Alkaline proteinase inhibitor/ Outer membrane lipoprotein Omp19 domain-containing protein" evidence="3">
    <location>
        <begin position="24"/>
        <end position="311"/>
    </location>
</feature>
<gene>
    <name evidence="5" type="ORF">MET9862_02680</name>
</gene>
<evidence type="ECO:0000259" key="4">
    <source>
        <dbReference type="Pfam" id="PF02974"/>
    </source>
</evidence>
<dbReference type="SUPFAM" id="SSF50882">
    <property type="entry name" value="beta-Barrel protease inhibitors"/>
    <property type="match status" value="2"/>
</dbReference>
<feature type="compositionally biased region" description="Pro residues" evidence="2">
    <location>
        <begin position="29"/>
        <end position="38"/>
    </location>
</feature>
<feature type="signal peptide" evidence="3">
    <location>
        <begin position="1"/>
        <end position="23"/>
    </location>
</feature>
<sequence>MKRMRPAVLVAALAVALAAPAAAQEALPSRPPELPPVLPGTLPGANPETLPGALPGTLPESTPQAAAPDAPAAGRLPERFTGVPGTWDLSRDGTNFRCVMTLALDSGPAGRRLAFPAGCRRALPVTAGMAGWLWTESGLRLVDRNLRPLLTFTRRPDGGSLVARAESGEVYSFVPLDIAAMRPADPAAAPSAATPPRSSAAADPAAADPAPQNAALPAGPQAEAGLYALDRYRDRDTCRLDLAAPSSVRILPGCRDGGIQVFDPVSWSFAAGRLTLKARRGHTVGLVPTSEGAWRRDPETGTTFVLRKVEP</sequence>
<protein>
    <recommendedName>
        <fullName evidence="4">Alkaline proteinase inhibitor/ Outer membrane lipoprotein Omp19 domain-containing protein</fullName>
    </recommendedName>
</protein>
<dbReference type="Proteomes" id="UP000410984">
    <property type="component" value="Unassembled WGS sequence"/>
</dbReference>
<feature type="region of interest" description="Disordered" evidence="2">
    <location>
        <begin position="26"/>
        <end position="85"/>
    </location>
</feature>
<dbReference type="InterPro" id="IPR021140">
    <property type="entry name" value="Inh/Omp19"/>
</dbReference>
<dbReference type="GO" id="GO:0004866">
    <property type="term" value="F:endopeptidase inhibitor activity"/>
    <property type="evidence" value="ECO:0007669"/>
    <property type="project" value="InterPro"/>
</dbReference>
<feature type="domain" description="Alkaline proteinase inhibitor/ Outer membrane lipoprotein Omp19" evidence="4">
    <location>
        <begin position="83"/>
        <end position="171"/>
    </location>
</feature>
<proteinExistence type="predicted"/>
<name>A0A509ECT9_9HYPH</name>
<evidence type="ECO:0000313" key="5">
    <source>
        <dbReference type="EMBL" id="VUD72086.1"/>
    </source>
</evidence>
<dbReference type="InterPro" id="IPR016085">
    <property type="entry name" value="Protease_inh_B-barrel_dom"/>
</dbReference>
<evidence type="ECO:0000256" key="3">
    <source>
        <dbReference type="SAM" id="SignalP"/>
    </source>
</evidence>
<dbReference type="Pfam" id="PF02974">
    <property type="entry name" value="Inh"/>
    <property type="match status" value="1"/>
</dbReference>
<organism evidence="5 6">
    <name type="scientific">Methylobacterium symbioticum</name>
    <dbReference type="NCBI Taxonomy" id="2584084"/>
    <lineage>
        <taxon>Bacteria</taxon>
        <taxon>Pseudomonadati</taxon>
        <taxon>Pseudomonadota</taxon>
        <taxon>Alphaproteobacteria</taxon>
        <taxon>Hyphomicrobiales</taxon>
        <taxon>Methylobacteriaceae</taxon>
        <taxon>Methylobacterium</taxon>
    </lineage>
</organism>
<feature type="compositionally biased region" description="Low complexity" evidence="2">
    <location>
        <begin position="63"/>
        <end position="73"/>
    </location>
</feature>
<evidence type="ECO:0000256" key="2">
    <source>
        <dbReference type="SAM" id="MobiDB-lite"/>
    </source>
</evidence>
<dbReference type="RefSeq" id="WP_244612705.1">
    <property type="nucleotide sequence ID" value="NZ_CABFPH010000034.1"/>
</dbReference>
<accession>A0A509ECT9</accession>
<keyword evidence="6" id="KW-1185">Reference proteome</keyword>
<dbReference type="Gene3D" id="2.40.128.10">
    <property type="match status" value="2"/>
</dbReference>
<dbReference type="EMBL" id="CABFPH010000034">
    <property type="protein sequence ID" value="VUD72086.1"/>
    <property type="molecule type" value="Genomic_DNA"/>
</dbReference>
<keyword evidence="1 3" id="KW-0732">Signal</keyword>
<evidence type="ECO:0000313" key="6">
    <source>
        <dbReference type="Proteomes" id="UP000410984"/>
    </source>
</evidence>